<evidence type="ECO:0000256" key="2">
    <source>
        <dbReference type="SAM" id="MobiDB-lite"/>
    </source>
</evidence>
<evidence type="ECO:0000313" key="3">
    <source>
        <dbReference type="EMBL" id="KAJ1185945.1"/>
    </source>
</evidence>
<dbReference type="Proteomes" id="UP001066276">
    <property type="component" value="Chromosome 3_1"/>
</dbReference>
<dbReference type="PANTHER" id="PTHR11505">
    <property type="entry name" value="L1 TRANSPOSABLE ELEMENT-RELATED"/>
    <property type="match status" value="1"/>
</dbReference>
<dbReference type="InterPro" id="IPR004244">
    <property type="entry name" value="Transposase_22"/>
</dbReference>
<accession>A0AAV7UAL7</accession>
<reference evidence="3" key="1">
    <citation type="journal article" date="2022" name="bioRxiv">
        <title>Sequencing and chromosome-scale assembly of the giantPleurodeles waltlgenome.</title>
        <authorList>
            <person name="Brown T."/>
            <person name="Elewa A."/>
            <person name="Iarovenko S."/>
            <person name="Subramanian E."/>
            <person name="Araus A.J."/>
            <person name="Petzold A."/>
            <person name="Susuki M."/>
            <person name="Suzuki K.-i.T."/>
            <person name="Hayashi T."/>
            <person name="Toyoda A."/>
            <person name="Oliveira C."/>
            <person name="Osipova E."/>
            <person name="Leigh N.D."/>
            <person name="Simon A."/>
            <person name="Yun M.H."/>
        </authorList>
    </citation>
    <scope>NUCLEOTIDE SEQUENCE</scope>
    <source>
        <strain evidence="3">20211129_DDA</strain>
        <tissue evidence="3">Liver</tissue>
    </source>
</reference>
<protein>
    <submittedName>
        <fullName evidence="3">Uncharacterized protein</fullName>
    </submittedName>
</protein>
<feature type="region of interest" description="Disordered" evidence="2">
    <location>
        <begin position="1"/>
        <end position="26"/>
    </location>
</feature>
<keyword evidence="1" id="KW-0175">Coiled coil</keyword>
<evidence type="ECO:0000256" key="1">
    <source>
        <dbReference type="SAM" id="Coils"/>
    </source>
</evidence>
<name>A0AAV7UAL7_PLEWA</name>
<gene>
    <name evidence="3" type="ORF">NDU88_002731</name>
</gene>
<dbReference type="EMBL" id="JANPWB010000005">
    <property type="protein sequence ID" value="KAJ1185945.1"/>
    <property type="molecule type" value="Genomic_DNA"/>
</dbReference>
<dbReference type="AlphaFoldDB" id="A0AAV7UAL7"/>
<comment type="caution">
    <text evidence="3">The sequence shown here is derived from an EMBL/GenBank/DDBJ whole genome shotgun (WGS) entry which is preliminary data.</text>
</comment>
<proteinExistence type="predicted"/>
<keyword evidence="4" id="KW-1185">Reference proteome</keyword>
<sequence length="212" mass="24094">MDNPGTGKLREEETDEDSGAPGTRSFLEGLFPSLRDDLQAVKRDLSQDLKVARRELEEVGERVAALGVHENARGKEIKQLKQEIIQLQDLQIELQVHTEDLENQSRWNNICIRGAPTRAGEVFILVYVQALFHQILGESSEREVHIDRVHRVGPLRPSHVPPADILACIHDFPLKACILQTASEQQPLKFRGHTLLLYQDLAAITLQKWRDF</sequence>
<dbReference type="Gene3D" id="3.30.70.1820">
    <property type="entry name" value="L1 transposable element, RRM domain"/>
    <property type="match status" value="1"/>
</dbReference>
<feature type="coiled-coil region" evidence="1">
    <location>
        <begin position="35"/>
        <end position="100"/>
    </location>
</feature>
<evidence type="ECO:0000313" key="4">
    <source>
        <dbReference type="Proteomes" id="UP001066276"/>
    </source>
</evidence>
<organism evidence="3 4">
    <name type="scientific">Pleurodeles waltl</name>
    <name type="common">Iberian ribbed newt</name>
    <dbReference type="NCBI Taxonomy" id="8319"/>
    <lineage>
        <taxon>Eukaryota</taxon>
        <taxon>Metazoa</taxon>
        <taxon>Chordata</taxon>
        <taxon>Craniata</taxon>
        <taxon>Vertebrata</taxon>
        <taxon>Euteleostomi</taxon>
        <taxon>Amphibia</taxon>
        <taxon>Batrachia</taxon>
        <taxon>Caudata</taxon>
        <taxon>Salamandroidea</taxon>
        <taxon>Salamandridae</taxon>
        <taxon>Pleurodelinae</taxon>
        <taxon>Pleurodeles</taxon>
    </lineage>
</organism>